<dbReference type="InterPro" id="IPR001173">
    <property type="entry name" value="Glyco_trans_2-like"/>
</dbReference>
<proteinExistence type="inferred from homology"/>
<organism evidence="11 12">
    <name type="scientific">Desulforhabdus amnigena</name>
    <dbReference type="NCBI Taxonomy" id="40218"/>
    <lineage>
        <taxon>Bacteria</taxon>
        <taxon>Pseudomonadati</taxon>
        <taxon>Thermodesulfobacteriota</taxon>
        <taxon>Syntrophobacteria</taxon>
        <taxon>Syntrophobacterales</taxon>
        <taxon>Syntrophobacteraceae</taxon>
        <taxon>Desulforhabdus</taxon>
    </lineage>
</organism>
<dbReference type="RefSeq" id="WP_281793954.1">
    <property type="nucleotide sequence ID" value="NZ_BSDR01000001.1"/>
</dbReference>
<comment type="caution">
    <text evidence="11">The sequence shown here is derived from an EMBL/GenBank/DDBJ whole genome shotgun (WGS) entry which is preliminary data.</text>
</comment>
<gene>
    <name evidence="11" type="ORF">DAMNIGENAA_20310</name>
</gene>
<keyword evidence="5 8" id="KW-0812">Transmembrane</keyword>
<feature type="transmembrane region" description="Helical" evidence="8">
    <location>
        <begin position="340"/>
        <end position="357"/>
    </location>
</feature>
<dbReference type="PANTHER" id="PTHR43398:SF1">
    <property type="entry name" value="DOLICHOL-PHOSPHATE MANNOSYLTRANSFERASE SUBUNIT 1"/>
    <property type="match status" value="1"/>
</dbReference>
<accession>A0A9W6D4V0</accession>
<keyword evidence="3" id="KW-0328">Glycosyltransferase</keyword>
<evidence type="ECO:0000256" key="2">
    <source>
        <dbReference type="ARBA" id="ARBA00006739"/>
    </source>
</evidence>
<evidence type="ECO:0000256" key="6">
    <source>
        <dbReference type="ARBA" id="ARBA00022989"/>
    </source>
</evidence>
<dbReference type="GO" id="GO:0004582">
    <property type="term" value="F:dolichyl-phosphate beta-D-mannosyltransferase activity"/>
    <property type="evidence" value="ECO:0007669"/>
    <property type="project" value="InterPro"/>
</dbReference>
<dbReference type="GO" id="GO:0009247">
    <property type="term" value="P:glycolipid biosynthetic process"/>
    <property type="evidence" value="ECO:0007669"/>
    <property type="project" value="TreeGrafter"/>
</dbReference>
<name>A0A9W6D4V0_9BACT</name>
<dbReference type="EMBL" id="BSDR01000001">
    <property type="protein sequence ID" value="GLI34598.1"/>
    <property type="molecule type" value="Genomic_DNA"/>
</dbReference>
<evidence type="ECO:0000256" key="5">
    <source>
        <dbReference type="ARBA" id="ARBA00022692"/>
    </source>
</evidence>
<feature type="domain" description="Glycosyltransferase 2-like" evidence="9">
    <location>
        <begin position="5"/>
        <end position="177"/>
    </location>
</feature>
<dbReference type="Proteomes" id="UP001144372">
    <property type="component" value="Unassembled WGS sequence"/>
</dbReference>
<comment type="subcellular location">
    <subcellularLocation>
        <location evidence="1">Membrane</location>
        <topology evidence="1">Multi-pass membrane protein</topology>
    </subcellularLocation>
</comment>
<evidence type="ECO:0000313" key="12">
    <source>
        <dbReference type="Proteomes" id="UP001144372"/>
    </source>
</evidence>
<evidence type="ECO:0000256" key="7">
    <source>
        <dbReference type="ARBA" id="ARBA00023136"/>
    </source>
</evidence>
<sequence length="371" mass="41656">MKIVIIIPTYNERKNIGTLIDELQRQFCKMAHHEMSVLVVDDNSPDGTAEIVLNRSEKYGNIHLLTGEKAGLGAAYIRGMVHALNGMKADAVFEMDADYSHKPEDVPRMVQALDEGADFVIGSRYVRGGKIPDEWGMHRKMNSRVGNFVARYVAGLNKVRDCTAGFRAIRSSLLRKVDLKGLRVQGYAFQVALLHEAVVNGGRVREIPVEFIDRTVGESKLAFSDILEFVINAWWIRYQSSRTFLKFAAVGASGIVVNLGCFSILLKLDLNKYIASPIAIELSILWNFLFNNCWTFGSRETCTRFSVRGIKFNLVSVLALGISYSSFMLLNLLFPQVNPVVHQGASIVPATLVNYFLNSYWTFRKRTENVS</sequence>
<keyword evidence="12" id="KW-1185">Reference proteome</keyword>
<dbReference type="InterPro" id="IPR029044">
    <property type="entry name" value="Nucleotide-diphossugar_trans"/>
</dbReference>
<dbReference type="InterPro" id="IPR039528">
    <property type="entry name" value="DPM1-like"/>
</dbReference>
<feature type="domain" description="GtrA/DPMS transmembrane" evidence="10">
    <location>
        <begin position="246"/>
        <end position="363"/>
    </location>
</feature>
<dbReference type="CDD" id="cd06442">
    <property type="entry name" value="DPM1_like"/>
    <property type="match status" value="1"/>
</dbReference>
<keyword evidence="7 8" id="KW-0472">Membrane</keyword>
<dbReference type="Pfam" id="PF00535">
    <property type="entry name" value="Glycos_transf_2"/>
    <property type="match status" value="1"/>
</dbReference>
<dbReference type="Pfam" id="PF04138">
    <property type="entry name" value="GtrA_DPMS_TM"/>
    <property type="match status" value="1"/>
</dbReference>
<comment type="similarity">
    <text evidence="2">Belongs to the glycosyltransferase 2 family.</text>
</comment>
<dbReference type="PANTHER" id="PTHR43398">
    <property type="entry name" value="DOLICHOL-PHOSPHATE MANNOSYLTRANSFERASE SUBUNIT 1"/>
    <property type="match status" value="1"/>
</dbReference>
<dbReference type="AlphaFoldDB" id="A0A9W6D4V0"/>
<dbReference type="Gene3D" id="3.90.550.10">
    <property type="entry name" value="Spore Coat Polysaccharide Biosynthesis Protein SpsA, Chain A"/>
    <property type="match status" value="1"/>
</dbReference>
<evidence type="ECO:0000256" key="4">
    <source>
        <dbReference type="ARBA" id="ARBA00022679"/>
    </source>
</evidence>
<evidence type="ECO:0000259" key="10">
    <source>
        <dbReference type="Pfam" id="PF04138"/>
    </source>
</evidence>
<keyword evidence="6 8" id="KW-1133">Transmembrane helix</keyword>
<dbReference type="InterPro" id="IPR007267">
    <property type="entry name" value="GtrA_DPMS_TM"/>
</dbReference>
<dbReference type="SUPFAM" id="SSF53448">
    <property type="entry name" value="Nucleotide-diphospho-sugar transferases"/>
    <property type="match status" value="1"/>
</dbReference>
<evidence type="ECO:0000256" key="3">
    <source>
        <dbReference type="ARBA" id="ARBA00022676"/>
    </source>
</evidence>
<dbReference type="FunFam" id="3.90.550.10:FF:000122">
    <property type="entry name" value="Dolichol-phosphate mannosyltransferase subunit 1"/>
    <property type="match status" value="1"/>
</dbReference>
<feature type="transmembrane region" description="Helical" evidence="8">
    <location>
        <begin position="312"/>
        <end position="334"/>
    </location>
</feature>
<evidence type="ECO:0000256" key="8">
    <source>
        <dbReference type="SAM" id="Phobius"/>
    </source>
</evidence>
<dbReference type="GO" id="GO:0000271">
    <property type="term" value="P:polysaccharide biosynthetic process"/>
    <property type="evidence" value="ECO:0007669"/>
    <property type="project" value="InterPro"/>
</dbReference>
<protein>
    <submittedName>
        <fullName evidence="11">Glycosyl transferase</fullName>
    </submittedName>
</protein>
<reference evidence="11" key="1">
    <citation type="submission" date="2022-12" db="EMBL/GenBank/DDBJ databases">
        <title>Reference genome sequencing for broad-spectrum identification of bacterial and archaeal isolates by mass spectrometry.</title>
        <authorList>
            <person name="Sekiguchi Y."/>
            <person name="Tourlousse D.M."/>
        </authorList>
    </citation>
    <scope>NUCLEOTIDE SEQUENCE</scope>
    <source>
        <strain evidence="11">ASRB1</strain>
    </source>
</reference>
<evidence type="ECO:0000313" key="11">
    <source>
        <dbReference type="EMBL" id="GLI34598.1"/>
    </source>
</evidence>
<dbReference type="GO" id="GO:0016020">
    <property type="term" value="C:membrane"/>
    <property type="evidence" value="ECO:0007669"/>
    <property type="project" value="UniProtKB-SubCell"/>
</dbReference>
<keyword evidence="4 11" id="KW-0808">Transferase</keyword>
<evidence type="ECO:0000256" key="1">
    <source>
        <dbReference type="ARBA" id="ARBA00004141"/>
    </source>
</evidence>
<evidence type="ECO:0000259" key="9">
    <source>
        <dbReference type="Pfam" id="PF00535"/>
    </source>
</evidence>
<feature type="transmembrane region" description="Helical" evidence="8">
    <location>
        <begin position="272"/>
        <end position="291"/>
    </location>
</feature>
<feature type="transmembrane region" description="Helical" evidence="8">
    <location>
        <begin position="244"/>
        <end position="266"/>
    </location>
</feature>